<evidence type="ECO:0000259" key="1">
    <source>
        <dbReference type="Pfam" id="PF00144"/>
    </source>
</evidence>
<feature type="non-terminal residue" evidence="2">
    <location>
        <position position="1"/>
    </location>
</feature>
<comment type="caution">
    <text evidence="2">The sequence shown here is derived from an EMBL/GenBank/DDBJ whole genome shotgun (WGS) entry which is preliminary data.</text>
</comment>
<proteinExistence type="predicted"/>
<reference evidence="2" key="1">
    <citation type="journal article" date="2014" name="Front. Microbiol.">
        <title>High frequency of phylogenetically diverse reductive dehalogenase-homologous genes in deep subseafloor sedimentary metagenomes.</title>
        <authorList>
            <person name="Kawai M."/>
            <person name="Futagami T."/>
            <person name="Toyoda A."/>
            <person name="Takaki Y."/>
            <person name="Nishi S."/>
            <person name="Hori S."/>
            <person name="Arai W."/>
            <person name="Tsubouchi T."/>
            <person name="Morono Y."/>
            <person name="Uchiyama I."/>
            <person name="Ito T."/>
            <person name="Fujiyama A."/>
            <person name="Inagaki F."/>
            <person name="Takami H."/>
        </authorList>
    </citation>
    <scope>NUCLEOTIDE SEQUENCE</scope>
    <source>
        <strain evidence="2">Expedition CK06-06</strain>
    </source>
</reference>
<sequence>PADVMNTILGFSFAGEEMVLPTTVQECEAYINSFVGDTPPGLSIAIALGGDILYAKGFGLADGPKGMAATPDTVYQWGSMAKMVTATAVMQLREQGLIDLDAPISRYLDYFPSEYPITVRQLLNHSAGMPEGNLAHKLWNLDGKPLPDPDVAARAYVDGFTGPIFEPGSASAYANPHLLLAGQIVAEVSGKPYTEYARENILTPLGMENTDFTYSSEAMIAKAAAHAVPAPQVEGTIAALNEVWELGDAADAFREVDDRYAWMRRFNLMAAR</sequence>
<dbReference type="Pfam" id="PF00144">
    <property type="entry name" value="Beta-lactamase"/>
    <property type="match status" value="1"/>
</dbReference>
<dbReference type="InterPro" id="IPR050491">
    <property type="entry name" value="AmpC-like"/>
</dbReference>
<dbReference type="PANTHER" id="PTHR46825:SF9">
    <property type="entry name" value="BETA-LACTAMASE-RELATED DOMAIN-CONTAINING PROTEIN"/>
    <property type="match status" value="1"/>
</dbReference>
<protein>
    <recommendedName>
        <fullName evidence="1">Beta-lactamase-related domain-containing protein</fullName>
    </recommendedName>
</protein>
<dbReference type="InterPro" id="IPR012338">
    <property type="entry name" value="Beta-lactam/transpept-like"/>
</dbReference>
<organism evidence="2">
    <name type="scientific">marine sediment metagenome</name>
    <dbReference type="NCBI Taxonomy" id="412755"/>
    <lineage>
        <taxon>unclassified sequences</taxon>
        <taxon>metagenomes</taxon>
        <taxon>ecological metagenomes</taxon>
    </lineage>
</organism>
<dbReference type="EMBL" id="BARV01021882">
    <property type="protein sequence ID" value="GAI28688.1"/>
    <property type="molecule type" value="Genomic_DNA"/>
</dbReference>
<feature type="non-terminal residue" evidence="2">
    <location>
        <position position="272"/>
    </location>
</feature>
<gene>
    <name evidence="2" type="ORF">S06H3_36165</name>
</gene>
<evidence type="ECO:0000313" key="2">
    <source>
        <dbReference type="EMBL" id="GAI28688.1"/>
    </source>
</evidence>
<dbReference type="Gene3D" id="3.40.710.10">
    <property type="entry name" value="DD-peptidase/beta-lactamase superfamily"/>
    <property type="match status" value="1"/>
</dbReference>
<dbReference type="PANTHER" id="PTHR46825">
    <property type="entry name" value="D-ALANYL-D-ALANINE-CARBOXYPEPTIDASE/ENDOPEPTIDASE AMPH"/>
    <property type="match status" value="1"/>
</dbReference>
<feature type="domain" description="Beta-lactamase-related" evidence="1">
    <location>
        <begin position="40"/>
        <end position="242"/>
    </location>
</feature>
<dbReference type="AlphaFoldDB" id="X1MBM3"/>
<dbReference type="SUPFAM" id="SSF56601">
    <property type="entry name" value="beta-lactamase/transpeptidase-like"/>
    <property type="match status" value="1"/>
</dbReference>
<accession>X1MBM3</accession>
<dbReference type="InterPro" id="IPR001466">
    <property type="entry name" value="Beta-lactam-related"/>
</dbReference>
<name>X1MBM3_9ZZZZ</name>